<protein>
    <submittedName>
        <fullName evidence="1">Uncharacterized protein</fullName>
    </submittedName>
</protein>
<dbReference type="Proteomes" id="UP001295420">
    <property type="component" value="Unassembled WGS sequence"/>
</dbReference>
<dbReference type="EMBL" id="CAKMTQ010000015">
    <property type="protein sequence ID" value="CAH1528709.1"/>
    <property type="molecule type" value="Genomic_DNA"/>
</dbReference>
<reference evidence="1" key="1">
    <citation type="submission" date="2022-01" db="EMBL/GenBank/DDBJ databases">
        <authorList>
            <person name="Lagorce A."/>
        </authorList>
    </citation>
    <scope>NUCLEOTIDE SEQUENCE</scope>
    <source>
        <strain evidence="1">Th15_F1_D04</strain>
    </source>
</reference>
<sequence length="39" mass="4519">MVQSMVSEWMGREHGKIGLLVGFGKYYASRKCQSAYRTY</sequence>
<accession>A0AAU9Q5X2</accession>
<organism evidence="1 2">
    <name type="scientific">Vibrio owensii</name>
    <dbReference type="NCBI Taxonomy" id="696485"/>
    <lineage>
        <taxon>Bacteria</taxon>
        <taxon>Pseudomonadati</taxon>
        <taxon>Pseudomonadota</taxon>
        <taxon>Gammaproteobacteria</taxon>
        <taxon>Vibrionales</taxon>
        <taxon>Vibrionaceae</taxon>
        <taxon>Vibrio</taxon>
    </lineage>
</organism>
<proteinExistence type="predicted"/>
<name>A0AAU9Q5X2_9VIBR</name>
<dbReference type="AlphaFoldDB" id="A0AAU9Q5X2"/>
<gene>
    <name evidence="1" type="ORF">THF1D04_220018</name>
</gene>
<comment type="caution">
    <text evidence="1">The sequence shown here is derived from an EMBL/GenBank/DDBJ whole genome shotgun (WGS) entry which is preliminary data.</text>
</comment>
<evidence type="ECO:0000313" key="1">
    <source>
        <dbReference type="EMBL" id="CAH1528709.1"/>
    </source>
</evidence>
<evidence type="ECO:0000313" key="2">
    <source>
        <dbReference type="Proteomes" id="UP001295420"/>
    </source>
</evidence>